<evidence type="ECO:0000259" key="1">
    <source>
        <dbReference type="Pfam" id="PF12727"/>
    </source>
</evidence>
<dbReference type="NCBIfam" id="TIGR01764">
    <property type="entry name" value="excise"/>
    <property type="match status" value="1"/>
</dbReference>
<dbReference type="Pfam" id="PF12728">
    <property type="entry name" value="HTH_17"/>
    <property type="match status" value="1"/>
</dbReference>
<name>A0A2U3AKT8_9BACL</name>
<evidence type="ECO:0000313" key="3">
    <source>
        <dbReference type="EMBL" id="PWI25112.1"/>
    </source>
</evidence>
<comment type="caution">
    <text evidence="3">The sequence shown here is derived from an EMBL/GenBank/DDBJ whole genome shotgun (WGS) entry which is preliminary data.</text>
</comment>
<dbReference type="InterPro" id="IPR010093">
    <property type="entry name" value="SinI_DNA-bd"/>
</dbReference>
<protein>
    <recommendedName>
        <fullName evidence="5">Excisionase</fullName>
    </recommendedName>
</protein>
<dbReference type="AlphaFoldDB" id="A0A2U3AKT8"/>
<dbReference type="OrthoDB" id="9805928at2"/>
<gene>
    <name evidence="3" type="ORF">DEX24_10235</name>
</gene>
<sequence>MPQDYSYTIEEVAQRLKVSKLTIYDLVKKKELAVFRVGRQMRVNEEDLHAYINRNKTGSHEKISIETSKILPSPAPSKLIISGQDVVLDVLGKYLEKETEAKILRSHEGSYNGVLAMYNGDCDIASMHMYDGDTGEYNTSYLKKIFVSHPYILINLLTRRAGFYVEKGNPLGIEKFEDITRPHLRIINREKGSGARALLDEKLRIHQIPRTTIMGYEDEERSHLDVASIVARGYAQIAVGIEQTAKLVNVDFIPLVEERYDIVLFKTAANEVLINKVKSILTSRLFQEEVKALGGYNISQMGEVIYETL</sequence>
<feature type="domain" description="PBP" evidence="1">
    <location>
        <begin position="96"/>
        <end position="281"/>
    </location>
</feature>
<accession>A0A2U3AKT8</accession>
<evidence type="ECO:0008006" key="5">
    <source>
        <dbReference type="Google" id="ProtNLM"/>
    </source>
</evidence>
<dbReference type="Pfam" id="PF12727">
    <property type="entry name" value="PBP_like"/>
    <property type="match status" value="1"/>
</dbReference>
<dbReference type="PANTHER" id="PTHR38431">
    <property type="entry name" value="BLL2305 PROTEIN"/>
    <property type="match status" value="1"/>
</dbReference>
<feature type="domain" description="Helix-turn-helix" evidence="2">
    <location>
        <begin position="7"/>
        <end position="55"/>
    </location>
</feature>
<evidence type="ECO:0000259" key="2">
    <source>
        <dbReference type="Pfam" id="PF12728"/>
    </source>
</evidence>
<dbReference type="Proteomes" id="UP000245938">
    <property type="component" value="Unassembled WGS sequence"/>
</dbReference>
<dbReference type="EMBL" id="QFVR01000012">
    <property type="protein sequence ID" value="PWI25112.1"/>
    <property type="molecule type" value="Genomic_DNA"/>
</dbReference>
<dbReference type="SUPFAM" id="SSF53850">
    <property type="entry name" value="Periplasmic binding protein-like II"/>
    <property type="match status" value="1"/>
</dbReference>
<evidence type="ECO:0000313" key="4">
    <source>
        <dbReference type="Proteomes" id="UP000245938"/>
    </source>
</evidence>
<dbReference type="InterPro" id="IPR024370">
    <property type="entry name" value="PBP_domain"/>
</dbReference>
<reference evidence="3 4" key="1">
    <citation type="submission" date="2018-05" db="EMBL/GenBank/DDBJ databases">
        <title>Kurthia sibirica genome sequence.</title>
        <authorList>
            <person name="Maclea K.S."/>
            <person name="Goen A.E."/>
        </authorList>
    </citation>
    <scope>NUCLEOTIDE SEQUENCE [LARGE SCALE GENOMIC DNA]</scope>
    <source>
        <strain evidence="3 4">ATCC 49154</strain>
    </source>
</reference>
<keyword evidence="4" id="KW-1185">Reference proteome</keyword>
<proteinExistence type="predicted"/>
<organism evidence="3 4">
    <name type="scientific">Kurthia sibirica</name>
    <dbReference type="NCBI Taxonomy" id="202750"/>
    <lineage>
        <taxon>Bacteria</taxon>
        <taxon>Bacillati</taxon>
        <taxon>Bacillota</taxon>
        <taxon>Bacilli</taxon>
        <taxon>Bacillales</taxon>
        <taxon>Caryophanaceae</taxon>
        <taxon>Kurthia</taxon>
    </lineage>
</organism>
<dbReference type="PANTHER" id="PTHR38431:SF1">
    <property type="entry name" value="BLL2305 PROTEIN"/>
    <property type="match status" value="1"/>
</dbReference>
<dbReference type="InterPro" id="IPR041657">
    <property type="entry name" value="HTH_17"/>
</dbReference>
<dbReference type="GO" id="GO:0003677">
    <property type="term" value="F:DNA binding"/>
    <property type="evidence" value="ECO:0007669"/>
    <property type="project" value="InterPro"/>
</dbReference>
<dbReference type="RefSeq" id="WP_109306338.1">
    <property type="nucleotide sequence ID" value="NZ_BJUF01000019.1"/>
</dbReference>